<reference evidence="3 4" key="1">
    <citation type="submission" date="2023-10" db="EMBL/GenBank/DDBJ databases">
        <title>Y20.</title>
        <authorList>
            <person name="Zhang G."/>
            <person name="Ding Y."/>
        </authorList>
    </citation>
    <scope>NUCLEOTIDE SEQUENCE [LARGE SCALE GENOMIC DNA]</scope>
    <source>
        <strain evidence="3 4">Y20</strain>
    </source>
</reference>
<organism evidence="3 4">
    <name type="scientific">Microbacterium limosum</name>
    <dbReference type="NCBI Taxonomy" id="3079935"/>
    <lineage>
        <taxon>Bacteria</taxon>
        <taxon>Bacillati</taxon>
        <taxon>Actinomycetota</taxon>
        <taxon>Actinomycetes</taxon>
        <taxon>Micrococcales</taxon>
        <taxon>Microbacteriaceae</taxon>
        <taxon>Microbacterium</taxon>
    </lineage>
</organism>
<dbReference type="Pfam" id="PF04765">
    <property type="entry name" value="TOD1_MUCI70"/>
    <property type="match status" value="1"/>
</dbReference>
<protein>
    <submittedName>
        <fullName evidence="3">DUF616 domain-containing protein</fullName>
    </submittedName>
</protein>
<dbReference type="InterPro" id="IPR048354">
    <property type="entry name" value="TOD1_MUCI70_glycTrfase_dom"/>
</dbReference>
<proteinExistence type="predicted"/>
<accession>A0AAU0MES1</accession>
<feature type="domain" description="TOD1/MUCI70 glycosyltransferase-like" evidence="2">
    <location>
        <begin position="41"/>
        <end position="188"/>
    </location>
</feature>
<feature type="coiled-coil region" evidence="1">
    <location>
        <begin position="239"/>
        <end position="302"/>
    </location>
</feature>
<evidence type="ECO:0000313" key="3">
    <source>
        <dbReference type="EMBL" id="WOQ68806.1"/>
    </source>
</evidence>
<keyword evidence="4" id="KW-1185">Reference proteome</keyword>
<name>A0AAU0MES1_9MICO</name>
<sequence length="333" mass="38330">MKVCVYTTLLGGYDDLLEQDVAAGSEADFICFTDDADVRSETWRTHLVSPRYPQDIHRSSRVYKILGHELLREYDATLCIDASVKLRATPEKIIEDWLEDGVDVAMAAHSFRESVLAEFDEVIRLNYDDRFRVYEQLNDYAVSYPDVLAMRPRWGGMIVRRRSESVDRAMRTWFDHVLRYSRRDQLSLLVGLLEEDVALRTLEVDNFDSVYHEWPVIAGRKVERGKAPALPSGPLIADLRRARARIEELELALEELDADTVNTLRHRVEQLTNEISEGVAERSRLEAQIDALRRQVWEREVELARSTGISSSARALVRAVGMRLQRGTRQRPS</sequence>
<dbReference type="KEGG" id="mliy:RYJ27_08795"/>
<dbReference type="EMBL" id="CP137080">
    <property type="protein sequence ID" value="WOQ68806.1"/>
    <property type="molecule type" value="Genomic_DNA"/>
</dbReference>
<evidence type="ECO:0000313" key="4">
    <source>
        <dbReference type="Proteomes" id="UP001329313"/>
    </source>
</evidence>
<evidence type="ECO:0000259" key="2">
    <source>
        <dbReference type="Pfam" id="PF04765"/>
    </source>
</evidence>
<keyword evidence="1" id="KW-0175">Coiled coil</keyword>
<gene>
    <name evidence="3" type="ORF">RYJ27_08795</name>
</gene>
<evidence type="ECO:0000256" key="1">
    <source>
        <dbReference type="SAM" id="Coils"/>
    </source>
</evidence>
<dbReference type="Proteomes" id="UP001329313">
    <property type="component" value="Chromosome"/>
</dbReference>
<dbReference type="RefSeq" id="WP_330169947.1">
    <property type="nucleotide sequence ID" value="NZ_CP137080.1"/>
</dbReference>
<dbReference type="AlphaFoldDB" id="A0AAU0MES1"/>